<sequence>MTLAIVGGYRLVRKLGEGPHAVTWLGHPVDDSAPAAVKLYRSADAEAPAREIESLARAAGPHVVGILDVATTADGRVALILERLRPETLAGLLASGPLRSGEAVTILAPLADALDRLHRAGVAHGAVSAAAVGFSDTGAPVLARFGSSQPSSAPPTAAERESSELFEADRRAFAVLCAAVLDAIPGAEGVQEWLAVSSERADWLAALGPRLFAWSAPEPVSFTRSDPPRSRAVQPVPRRPRAPAQPILGTIDRLAAAVSADRLDWLRRQAASVRPRFWVAGAAAVCALVLGIALVPASAEAEREEPSVETAPQPLTSPSDSGESLADTPATDDPASLAVLGDDPAAASLVLLEARERCIRDLSILCLDDVDQPGSSAFERDEELIRSIQGGAEVALPAAPVEASVDELLGGSAIVVVTHPDGQPASILVMRSEAGWRVRDYLDEG</sequence>
<keyword evidence="5" id="KW-1185">Reference proteome</keyword>
<dbReference type="RefSeq" id="WP_305002481.1">
    <property type="nucleotide sequence ID" value="NZ_JAUQUB010000001.1"/>
</dbReference>
<dbReference type="EMBL" id="JAUQUB010000001">
    <property type="protein sequence ID" value="MDO7882097.1"/>
    <property type="molecule type" value="Genomic_DNA"/>
</dbReference>
<evidence type="ECO:0000313" key="5">
    <source>
        <dbReference type="Proteomes" id="UP001241072"/>
    </source>
</evidence>
<protein>
    <recommendedName>
        <fullName evidence="3">Protein kinase domain-containing protein</fullName>
    </recommendedName>
</protein>
<feature type="region of interest" description="Disordered" evidence="1">
    <location>
        <begin position="223"/>
        <end position="244"/>
    </location>
</feature>
<dbReference type="InterPro" id="IPR011009">
    <property type="entry name" value="Kinase-like_dom_sf"/>
</dbReference>
<keyword evidence="2" id="KW-1133">Transmembrane helix</keyword>
<feature type="compositionally biased region" description="Polar residues" evidence="1">
    <location>
        <begin position="313"/>
        <end position="322"/>
    </location>
</feature>
<name>A0ABT9BNX8_9MICO</name>
<feature type="region of interest" description="Disordered" evidence="1">
    <location>
        <begin position="303"/>
        <end position="338"/>
    </location>
</feature>
<dbReference type="SMART" id="SM00220">
    <property type="entry name" value="S_TKc"/>
    <property type="match status" value="1"/>
</dbReference>
<organism evidence="4 5">
    <name type="scientific">Antiquaquibacter soli</name>
    <dbReference type="NCBI Taxonomy" id="3064523"/>
    <lineage>
        <taxon>Bacteria</taxon>
        <taxon>Bacillati</taxon>
        <taxon>Actinomycetota</taxon>
        <taxon>Actinomycetes</taxon>
        <taxon>Micrococcales</taxon>
        <taxon>Microbacteriaceae</taxon>
        <taxon>Antiquaquibacter</taxon>
    </lineage>
</organism>
<feature type="transmembrane region" description="Helical" evidence="2">
    <location>
        <begin position="277"/>
        <end position="297"/>
    </location>
</feature>
<feature type="domain" description="Protein kinase" evidence="3">
    <location>
        <begin position="9"/>
        <end position="351"/>
    </location>
</feature>
<evidence type="ECO:0000256" key="1">
    <source>
        <dbReference type="SAM" id="MobiDB-lite"/>
    </source>
</evidence>
<evidence type="ECO:0000259" key="3">
    <source>
        <dbReference type="PROSITE" id="PS50011"/>
    </source>
</evidence>
<gene>
    <name evidence="4" type="ORF">Q5716_07645</name>
</gene>
<dbReference type="InterPro" id="IPR000719">
    <property type="entry name" value="Prot_kinase_dom"/>
</dbReference>
<dbReference type="Gene3D" id="1.10.510.10">
    <property type="entry name" value="Transferase(Phosphotransferase) domain 1"/>
    <property type="match status" value="1"/>
</dbReference>
<keyword evidence="2" id="KW-0812">Transmembrane</keyword>
<evidence type="ECO:0000313" key="4">
    <source>
        <dbReference type="EMBL" id="MDO7882097.1"/>
    </source>
</evidence>
<accession>A0ABT9BNX8</accession>
<comment type="caution">
    <text evidence="4">The sequence shown here is derived from an EMBL/GenBank/DDBJ whole genome shotgun (WGS) entry which is preliminary data.</text>
</comment>
<dbReference type="SUPFAM" id="SSF56112">
    <property type="entry name" value="Protein kinase-like (PK-like)"/>
    <property type="match status" value="1"/>
</dbReference>
<evidence type="ECO:0000256" key="2">
    <source>
        <dbReference type="SAM" id="Phobius"/>
    </source>
</evidence>
<dbReference type="Gene3D" id="3.30.200.20">
    <property type="entry name" value="Phosphorylase Kinase, domain 1"/>
    <property type="match status" value="1"/>
</dbReference>
<dbReference type="Pfam" id="PF00069">
    <property type="entry name" value="Pkinase"/>
    <property type="match status" value="1"/>
</dbReference>
<proteinExistence type="predicted"/>
<keyword evidence="2" id="KW-0472">Membrane</keyword>
<reference evidence="4 5" key="1">
    <citation type="submission" date="2023-07" db="EMBL/GenBank/DDBJ databases">
        <title>Protaetiibacter sp. nov WY-16 isolated from soil.</title>
        <authorList>
            <person name="Liu B."/>
            <person name="Wan Y."/>
        </authorList>
    </citation>
    <scope>NUCLEOTIDE SEQUENCE [LARGE SCALE GENOMIC DNA]</scope>
    <source>
        <strain evidence="4 5">WY-16</strain>
    </source>
</reference>
<feature type="compositionally biased region" description="Low complexity" evidence="1">
    <location>
        <begin position="230"/>
        <end position="244"/>
    </location>
</feature>
<dbReference type="Proteomes" id="UP001241072">
    <property type="component" value="Unassembled WGS sequence"/>
</dbReference>
<dbReference type="PROSITE" id="PS50011">
    <property type="entry name" value="PROTEIN_KINASE_DOM"/>
    <property type="match status" value="1"/>
</dbReference>